<feature type="domain" description="Alpha/beta hydrolase fold-3" evidence="2">
    <location>
        <begin position="111"/>
        <end position="312"/>
    </location>
</feature>
<dbReference type="InterPro" id="IPR013094">
    <property type="entry name" value="AB_hydrolase_3"/>
</dbReference>
<name>A0ABV1K401_9PSEU</name>
<comment type="caution">
    <text evidence="3">The sequence shown here is derived from an EMBL/GenBank/DDBJ whole genome shotgun (WGS) entry which is preliminary data.</text>
</comment>
<dbReference type="Gene3D" id="3.40.50.1820">
    <property type="entry name" value="alpha/beta hydrolase"/>
    <property type="match status" value="1"/>
</dbReference>
<dbReference type="Pfam" id="PF07859">
    <property type="entry name" value="Abhydrolase_3"/>
    <property type="match status" value="1"/>
</dbReference>
<dbReference type="GO" id="GO:0016787">
    <property type="term" value="F:hydrolase activity"/>
    <property type="evidence" value="ECO:0007669"/>
    <property type="project" value="UniProtKB-KW"/>
</dbReference>
<dbReference type="SUPFAM" id="SSF53474">
    <property type="entry name" value="alpha/beta-Hydrolases"/>
    <property type="match status" value="1"/>
</dbReference>
<dbReference type="PANTHER" id="PTHR48081:SF8">
    <property type="entry name" value="ALPHA_BETA HYDROLASE FOLD-3 DOMAIN-CONTAINING PROTEIN-RELATED"/>
    <property type="match status" value="1"/>
</dbReference>
<keyword evidence="4" id="KW-1185">Reference proteome</keyword>
<evidence type="ECO:0000259" key="2">
    <source>
        <dbReference type="Pfam" id="PF07859"/>
    </source>
</evidence>
<accession>A0ABV1K401</accession>
<evidence type="ECO:0000313" key="3">
    <source>
        <dbReference type="EMBL" id="MEQ3549190.1"/>
    </source>
</evidence>
<protein>
    <submittedName>
        <fullName evidence="3">Alpha/beta hydrolase</fullName>
    </submittedName>
</protein>
<dbReference type="Proteomes" id="UP001494902">
    <property type="component" value="Unassembled WGS sequence"/>
</dbReference>
<organism evidence="3 4">
    <name type="scientific">Pseudonocardia nematodicida</name>
    <dbReference type="NCBI Taxonomy" id="1206997"/>
    <lineage>
        <taxon>Bacteria</taxon>
        <taxon>Bacillati</taxon>
        <taxon>Actinomycetota</taxon>
        <taxon>Actinomycetes</taxon>
        <taxon>Pseudonocardiales</taxon>
        <taxon>Pseudonocardiaceae</taxon>
        <taxon>Pseudonocardia</taxon>
    </lineage>
</organism>
<gene>
    <name evidence="3" type="ORF">WIS52_01800</name>
</gene>
<evidence type="ECO:0000313" key="4">
    <source>
        <dbReference type="Proteomes" id="UP001494902"/>
    </source>
</evidence>
<dbReference type="RefSeq" id="WP_349296278.1">
    <property type="nucleotide sequence ID" value="NZ_JBEDNQ010000001.1"/>
</dbReference>
<keyword evidence="1 3" id="KW-0378">Hydrolase</keyword>
<sequence length="337" mass="35302">MAWSGAAVAVGRAVRRTVFGLPRPLRTRLAGAPVLRDGVRLDPDTRLFRRLTARLGSRRDAADLLSGRRQFVRDLARVLAPAGLDGVPARDLTVGGVPARSYTPPGTHDVLVFLHGGGFIEGCRDSVDGLCRFLAVRAGIRVLSIDYRLAPEHPYPAGLDDVVAALRSASDDRAPGERVVVGGVSAGANLALHASLTLARAGGPRADLVWALYPVTDIGRTGGSRETLGSGFGLTAEGIADVERLYLPGGDPGPTGPALVRAPDLAAMPPTYLATAGFDPLRDEGEELAQRLRDAGVRVTGRRFPDLEHGFAGLVAVSASARAALLEAVTALRDLPT</sequence>
<reference evidence="3 4" key="1">
    <citation type="submission" date="2024-03" db="EMBL/GenBank/DDBJ databases">
        <title>Draft genome sequence of Pseudonocardia nematodicida JCM 31783.</title>
        <authorList>
            <person name="Butdee W."/>
            <person name="Duangmal K."/>
        </authorList>
    </citation>
    <scope>NUCLEOTIDE SEQUENCE [LARGE SCALE GENOMIC DNA]</scope>
    <source>
        <strain evidence="3 4">JCM 31783</strain>
    </source>
</reference>
<dbReference type="InterPro" id="IPR029058">
    <property type="entry name" value="AB_hydrolase_fold"/>
</dbReference>
<evidence type="ECO:0000256" key="1">
    <source>
        <dbReference type="ARBA" id="ARBA00022801"/>
    </source>
</evidence>
<proteinExistence type="predicted"/>
<dbReference type="PANTHER" id="PTHR48081">
    <property type="entry name" value="AB HYDROLASE SUPERFAMILY PROTEIN C4A8.06C"/>
    <property type="match status" value="1"/>
</dbReference>
<dbReference type="InterPro" id="IPR050300">
    <property type="entry name" value="GDXG_lipolytic_enzyme"/>
</dbReference>
<dbReference type="EMBL" id="JBEDNQ010000001">
    <property type="protein sequence ID" value="MEQ3549190.1"/>
    <property type="molecule type" value="Genomic_DNA"/>
</dbReference>